<dbReference type="OrthoDB" id="10262475at2759"/>
<protein>
    <recommendedName>
        <fullName evidence="7">Anaphase-promoting complex subunit 4 WD40 domain-containing protein</fullName>
    </recommendedName>
</protein>
<evidence type="ECO:0008006" key="7">
    <source>
        <dbReference type="Google" id="ProtNLM"/>
    </source>
</evidence>
<organism evidence="5 6">
    <name type="scientific">Trichomonascus ciferrii</name>
    <dbReference type="NCBI Taxonomy" id="44093"/>
    <lineage>
        <taxon>Eukaryota</taxon>
        <taxon>Fungi</taxon>
        <taxon>Dikarya</taxon>
        <taxon>Ascomycota</taxon>
        <taxon>Saccharomycotina</taxon>
        <taxon>Dipodascomycetes</taxon>
        <taxon>Dipodascales</taxon>
        <taxon>Trichomonascaceae</taxon>
        <taxon>Trichomonascus</taxon>
        <taxon>Trichomonascus ciferrii complex</taxon>
    </lineage>
</organism>
<evidence type="ECO:0000256" key="4">
    <source>
        <dbReference type="SAM" id="MobiDB-lite"/>
    </source>
</evidence>
<dbReference type="InterPro" id="IPR015943">
    <property type="entry name" value="WD40/YVTN_repeat-like_dom_sf"/>
</dbReference>
<feature type="repeat" description="WD" evidence="3">
    <location>
        <begin position="239"/>
        <end position="273"/>
    </location>
</feature>
<dbReference type="PROSITE" id="PS50082">
    <property type="entry name" value="WD_REPEATS_2"/>
    <property type="match status" value="1"/>
</dbReference>
<dbReference type="InterPro" id="IPR036322">
    <property type="entry name" value="WD40_repeat_dom_sf"/>
</dbReference>
<keyword evidence="1 3" id="KW-0853">WD repeat</keyword>
<sequence>MSVELESAPTDLISCLRFNPVGDRDRLLVSSWDAGLRLYDMQDGSLENHIMTRAPILDVCWEKLSGVHCFSGGMERRAYKVDLETGQKDIIGEDHEGGVSSIVHDTNTRSVITGSWDKSLQQLDPRGQGTSRFTTLPGKVFCMDSIENLLVVGMSNRQFHIYDVRNLQEPLQRRESSLKYPTRTLRCSPDGQGYATTSIEGRVAVEFFDPSPDLQAQKYAFKCHRIVDKVNGIDTVTPVNALAFHPKYGTFFSGGSDAVVCLWDQKAKKRLKQYHKQEHAVVALDVNPTGSLLAIGVSDDSYKENPVERGPTPSQSKVIVRQLAPDEGKGKFNK</sequence>
<reference evidence="5" key="1">
    <citation type="journal article" date="2019" name="G3 (Bethesda)">
        <title>Genome Assemblies of Two Rare Opportunistic Yeast Pathogens: Diutina rugosa (syn. Candida rugosa) and Trichomonascus ciferrii (syn. Candida ciferrii).</title>
        <authorList>
            <person name="Mixao V."/>
            <person name="Saus E."/>
            <person name="Hansen A.P."/>
            <person name="Lass-Florl C."/>
            <person name="Gabaldon T."/>
        </authorList>
    </citation>
    <scope>NUCLEOTIDE SEQUENCE</scope>
    <source>
        <strain evidence="5">CBS 4856</strain>
    </source>
</reference>
<dbReference type="SMART" id="SM00320">
    <property type="entry name" value="WD40"/>
    <property type="match status" value="4"/>
</dbReference>
<dbReference type="VEuPathDB" id="FungiDB:TRICI_003711"/>
<gene>
    <name evidence="5" type="ORF">TRICI_003711</name>
</gene>
<feature type="compositionally biased region" description="Basic and acidic residues" evidence="4">
    <location>
        <begin position="324"/>
        <end position="334"/>
    </location>
</feature>
<dbReference type="Proteomes" id="UP000761534">
    <property type="component" value="Unassembled WGS sequence"/>
</dbReference>
<proteinExistence type="predicted"/>
<dbReference type="PANTHER" id="PTHR10971">
    <property type="entry name" value="MRNA EXPORT FACTOR AND BUB3"/>
    <property type="match status" value="1"/>
</dbReference>
<keyword evidence="2" id="KW-0677">Repeat</keyword>
<dbReference type="EMBL" id="SWFS01000273">
    <property type="protein sequence ID" value="KAA8911796.1"/>
    <property type="molecule type" value="Genomic_DNA"/>
</dbReference>
<dbReference type="SUPFAM" id="SSF50978">
    <property type="entry name" value="WD40 repeat-like"/>
    <property type="match status" value="1"/>
</dbReference>
<dbReference type="Pfam" id="PF00400">
    <property type="entry name" value="WD40"/>
    <property type="match status" value="2"/>
</dbReference>
<accession>A0A642V4C1</accession>
<dbReference type="AlphaFoldDB" id="A0A642V4C1"/>
<evidence type="ECO:0000313" key="6">
    <source>
        <dbReference type="Proteomes" id="UP000761534"/>
    </source>
</evidence>
<dbReference type="Gene3D" id="2.130.10.10">
    <property type="entry name" value="YVTN repeat-like/Quinoprotein amine dehydrogenase"/>
    <property type="match status" value="1"/>
</dbReference>
<evidence type="ECO:0000256" key="2">
    <source>
        <dbReference type="ARBA" id="ARBA00022737"/>
    </source>
</evidence>
<dbReference type="InterPro" id="IPR001680">
    <property type="entry name" value="WD40_rpt"/>
</dbReference>
<comment type="caution">
    <text evidence="5">The sequence shown here is derived from an EMBL/GenBank/DDBJ whole genome shotgun (WGS) entry which is preliminary data.</text>
</comment>
<evidence type="ECO:0000256" key="1">
    <source>
        <dbReference type="ARBA" id="ARBA00022574"/>
    </source>
</evidence>
<evidence type="ECO:0000256" key="3">
    <source>
        <dbReference type="PROSITE-ProRule" id="PRU00221"/>
    </source>
</evidence>
<feature type="region of interest" description="Disordered" evidence="4">
    <location>
        <begin position="301"/>
        <end position="334"/>
    </location>
</feature>
<name>A0A642V4C1_9ASCO</name>
<keyword evidence="6" id="KW-1185">Reference proteome</keyword>
<evidence type="ECO:0000313" key="5">
    <source>
        <dbReference type="EMBL" id="KAA8911796.1"/>
    </source>
</evidence>